<dbReference type="Gene3D" id="1.20.1280.50">
    <property type="match status" value="1"/>
</dbReference>
<feature type="domain" description="F-box" evidence="1">
    <location>
        <begin position="3"/>
        <end position="49"/>
    </location>
</feature>
<evidence type="ECO:0000313" key="2">
    <source>
        <dbReference type="EMBL" id="CAI9115964.1"/>
    </source>
</evidence>
<accession>A0AAV1E8E5</accession>
<dbReference type="Proteomes" id="UP001161247">
    <property type="component" value="Chromosome 8"/>
</dbReference>
<organism evidence="2 3">
    <name type="scientific">Oldenlandia corymbosa var. corymbosa</name>
    <dbReference type="NCBI Taxonomy" id="529605"/>
    <lineage>
        <taxon>Eukaryota</taxon>
        <taxon>Viridiplantae</taxon>
        <taxon>Streptophyta</taxon>
        <taxon>Embryophyta</taxon>
        <taxon>Tracheophyta</taxon>
        <taxon>Spermatophyta</taxon>
        <taxon>Magnoliopsida</taxon>
        <taxon>eudicotyledons</taxon>
        <taxon>Gunneridae</taxon>
        <taxon>Pentapetalae</taxon>
        <taxon>asterids</taxon>
        <taxon>lamiids</taxon>
        <taxon>Gentianales</taxon>
        <taxon>Rubiaceae</taxon>
        <taxon>Rubioideae</taxon>
        <taxon>Spermacoceae</taxon>
        <taxon>Hedyotis-Oldenlandia complex</taxon>
        <taxon>Oldenlandia</taxon>
    </lineage>
</organism>
<gene>
    <name evidence="2" type="ORF">OLC1_LOCUS22380</name>
</gene>
<protein>
    <submittedName>
        <fullName evidence="2">OLC1v1016990C1</fullName>
    </submittedName>
</protein>
<dbReference type="PANTHER" id="PTHR31672">
    <property type="entry name" value="BNACNNG10540D PROTEIN"/>
    <property type="match status" value="1"/>
</dbReference>
<dbReference type="EMBL" id="OX459125">
    <property type="protein sequence ID" value="CAI9115964.1"/>
    <property type="molecule type" value="Genomic_DNA"/>
</dbReference>
<dbReference type="InterPro" id="IPR036047">
    <property type="entry name" value="F-box-like_dom_sf"/>
</dbReference>
<sequence>MDPEIWSRLPEEILEHVLSFLPLKTFLTLRTTSKHFQSLLFSPAFVSKYSASSTPLFSFLVLSHPQFGSKCPLFDTGRNSWRTLPLHFSPILKNTSAPSSSVLISISNGRLCFSHTNSSSFVVRNLFPPSIDVVKSPKKIPSSYESLSFVSTSSGYNLLMMTSFGSSKTALVYDSKIHTWKQFQGFGQSLYNQEGVLYQGLLYFITPEPFQIVCFDLESGIWGRSVIELPGELAFAKMLASNDRGNEKLYLIGGIGGNGISRSMKLWELSGEKNWVEIERLPEMMFRKFVGVCYHKYEHVYCFWHQGLICICCYTWPEILYFKVSRRSWHWLPKCPLLPEKWSCGFKWFSFAPQLCSSA</sequence>
<dbReference type="AlphaFoldDB" id="A0AAV1E8E5"/>
<dbReference type="CDD" id="cd09917">
    <property type="entry name" value="F-box_SF"/>
    <property type="match status" value="1"/>
</dbReference>
<proteinExistence type="predicted"/>
<dbReference type="SUPFAM" id="SSF50965">
    <property type="entry name" value="Galactose oxidase, central domain"/>
    <property type="match status" value="1"/>
</dbReference>
<evidence type="ECO:0000259" key="1">
    <source>
        <dbReference type="PROSITE" id="PS50181"/>
    </source>
</evidence>
<keyword evidence="3" id="KW-1185">Reference proteome</keyword>
<dbReference type="Gene3D" id="2.120.10.80">
    <property type="entry name" value="Kelch-type beta propeller"/>
    <property type="match status" value="1"/>
</dbReference>
<dbReference type="SUPFAM" id="SSF81383">
    <property type="entry name" value="F-box domain"/>
    <property type="match status" value="1"/>
</dbReference>
<dbReference type="PANTHER" id="PTHR31672:SF12">
    <property type="entry name" value="F-BOX DOMAIN-CONTAINING PROTEIN"/>
    <property type="match status" value="1"/>
</dbReference>
<name>A0AAV1E8E5_OLDCO</name>
<dbReference type="InterPro" id="IPR011043">
    <property type="entry name" value="Gal_Oxase/kelch_b-propeller"/>
</dbReference>
<dbReference type="PROSITE" id="PS50181">
    <property type="entry name" value="FBOX"/>
    <property type="match status" value="1"/>
</dbReference>
<dbReference type="Pfam" id="PF00646">
    <property type="entry name" value="F-box"/>
    <property type="match status" value="1"/>
</dbReference>
<dbReference type="InterPro" id="IPR001810">
    <property type="entry name" value="F-box_dom"/>
</dbReference>
<dbReference type="SMART" id="SM00256">
    <property type="entry name" value="FBOX"/>
    <property type="match status" value="1"/>
</dbReference>
<evidence type="ECO:0000313" key="3">
    <source>
        <dbReference type="Proteomes" id="UP001161247"/>
    </source>
</evidence>
<reference evidence="2" key="1">
    <citation type="submission" date="2023-03" db="EMBL/GenBank/DDBJ databases">
        <authorList>
            <person name="Julca I."/>
        </authorList>
    </citation>
    <scope>NUCLEOTIDE SEQUENCE</scope>
</reference>
<dbReference type="InterPro" id="IPR015915">
    <property type="entry name" value="Kelch-typ_b-propeller"/>
</dbReference>
<dbReference type="InterPro" id="IPR050796">
    <property type="entry name" value="SCF_F-box_component"/>
</dbReference>